<keyword evidence="2" id="KW-1185">Reference proteome</keyword>
<accession>G4YEK7</accession>
<reference evidence="1 2" key="1">
    <citation type="journal article" date="2006" name="Science">
        <title>Phytophthora genome sequences uncover evolutionary origins and mechanisms of pathogenesis.</title>
        <authorList>
            <person name="Tyler B.M."/>
            <person name="Tripathy S."/>
            <person name="Zhang X."/>
            <person name="Dehal P."/>
            <person name="Jiang R.H."/>
            <person name="Aerts A."/>
            <person name="Arredondo F.D."/>
            <person name="Baxter L."/>
            <person name="Bensasson D."/>
            <person name="Beynon J.L."/>
            <person name="Chapman J."/>
            <person name="Damasceno C.M."/>
            <person name="Dorrance A.E."/>
            <person name="Dou D."/>
            <person name="Dickerman A.W."/>
            <person name="Dubchak I.L."/>
            <person name="Garbelotto M."/>
            <person name="Gijzen M."/>
            <person name="Gordon S.G."/>
            <person name="Govers F."/>
            <person name="Grunwald N.J."/>
            <person name="Huang W."/>
            <person name="Ivors K.L."/>
            <person name="Jones R.W."/>
            <person name="Kamoun S."/>
            <person name="Krampis K."/>
            <person name="Lamour K.H."/>
            <person name="Lee M.K."/>
            <person name="McDonald W.H."/>
            <person name="Medina M."/>
            <person name="Meijer H.J."/>
            <person name="Nordberg E.K."/>
            <person name="Maclean D.J."/>
            <person name="Ospina-Giraldo M.D."/>
            <person name="Morris P.F."/>
            <person name="Phuntumart V."/>
            <person name="Putnam N.H."/>
            <person name="Rash S."/>
            <person name="Rose J.K."/>
            <person name="Sakihama Y."/>
            <person name="Salamov A.A."/>
            <person name="Savidor A."/>
            <person name="Scheuring C.F."/>
            <person name="Smith B.M."/>
            <person name="Sobral B.W."/>
            <person name="Terry A."/>
            <person name="Torto-Alalibo T.A."/>
            <person name="Win J."/>
            <person name="Xu Z."/>
            <person name="Zhang H."/>
            <person name="Grigoriev I.V."/>
            <person name="Rokhsar D.S."/>
            <person name="Boore J.L."/>
        </authorList>
    </citation>
    <scope>NUCLEOTIDE SEQUENCE [LARGE SCALE GENOMIC DNA]</scope>
    <source>
        <strain evidence="1 2">P6497</strain>
    </source>
</reference>
<dbReference type="GeneID" id="20653960"/>
<name>G4YEK7_PHYSP</name>
<evidence type="ECO:0000313" key="2">
    <source>
        <dbReference type="Proteomes" id="UP000002640"/>
    </source>
</evidence>
<dbReference type="RefSeq" id="XP_009514559.1">
    <property type="nucleotide sequence ID" value="XM_009516264.1"/>
</dbReference>
<dbReference type="InParanoid" id="G4YEK7"/>
<gene>
    <name evidence="1" type="ORF">PHYSODRAFT_470493</name>
</gene>
<feature type="non-terminal residue" evidence="1">
    <location>
        <position position="1"/>
    </location>
</feature>
<evidence type="ECO:0000313" key="1">
    <source>
        <dbReference type="EMBL" id="EGZ27284.1"/>
    </source>
</evidence>
<sequence>LQTRWAKESTSPFPTVPADTTTWINTVSEAPRSLLRMLQSFESPEYILSTMTDAALDTWTEQSRLEYLLRCLESWAAVPDEDVGRKEGLLERCADLRETAAGSPEKLDIYAPVMWNTLKAANFGNSRLLELCQKNETQARSRMTVAAFIYEVELRALAATPPGPLSSVV</sequence>
<dbReference type="KEGG" id="psoj:PHYSODRAFT_470493"/>
<organism evidence="1 2">
    <name type="scientific">Phytophthora sojae (strain P6497)</name>
    <name type="common">Soybean stem and root rot agent</name>
    <name type="synonym">Phytophthora megasperma f. sp. glycines</name>
    <dbReference type="NCBI Taxonomy" id="1094619"/>
    <lineage>
        <taxon>Eukaryota</taxon>
        <taxon>Sar</taxon>
        <taxon>Stramenopiles</taxon>
        <taxon>Oomycota</taxon>
        <taxon>Peronosporomycetes</taxon>
        <taxon>Peronosporales</taxon>
        <taxon>Peronosporaceae</taxon>
        <taxon>Phytophthora</taxon>
    </lineage>
</organism>
<dbReference type="AlphaFoldDB" id="G4YEK7"/>
<proteinExistence type="predicted"/>
<dbReference type="EMBL" id="JH159151">
    <property type="protein sequence ID" value="EGZ27284.1"/>
    <property type="molecule type" value="Genomic_DNA"/>
</dbReference>
<dbReference type="Proteomes" id="UP000002640">
    <property type="component" value="Unassembled WGS sequence"/>
</dbReference>
<protein>
    <submittedName>
        <fullName evidence="1">Uncharacterized protein</fullName>
    </submittedName>
</protein>